<dbReference type="AlphaFoldDB" id="A0A923LYD9"/>
<accession>A0A923LYD9</accession>
<feature type="domain" description="Cupin type-2" evidence="2">
    <location>
        <begin position="44"/>
        <end position="112"/>
    </location>
</feature>
<dbReference type="InterPro" id="IPR011051">
    <property type="entry name" value="RmlC_Cupin_sf"/>
</dbReference>
<dbReference type="Proteomes" id="UP000606499">
    <property type="component" value="Unassembled WGS sequence"/>
</dbReference>
<dbReference type="RefSeq" id="WP_054328357.1">
    <property type="nucleotide sequence ID" value="NZ_JACOPL010000018.1"/>
</dbReference>
<evidence type="ECO:0000259" key="2">
    <source>
        <dbReference type="Pfam" id="PF07883"/>
    </source>
</evidence>
<keyword evidence="4" id="KW-1185">Reference proteome</keyword>
<organism evidence="3 4">
    <name type="scientific">Agathobaculum faecis</name>
    <dbReference type="NCBI Taxonomy" id="2763013"/>
    <lineage>
        <taxon>Bacteria</taxon>
        <taxon>Bacillati</taxon>
        <taxon>Bacillota</taxon>
        <taxon>Clostridia</taxon>
        <taxon>Eubacteriales</taxon>
        <taxon>Butyricicoccaceae</taxon>
        <taxon>Agathobaculum</taxon>
    </lineage>
</organism>
<evidence type="ECO:0000313" key="4">
    <source>
        <dbReference type="Proteomes" id="UP000606499"/>
    </source>
</evidence>
<sequence length="124" mass="13705">MLKFTVDSVKGKVINPGTINERRIKLFASPYSPARRDAYGCGMALIDPGQVHEEHAHPDSEELIFVVHGTGTGRIAGQEVQVQQGDLIAIEKGEPHQFRNTGAEQLRLLWIYSPPGPEKKFLDG</sequence>
<dbReference type="InterPro" id="IPR014710">
    <property type="entry name" value="RmlC-like_jellyroll"/>
</dbReference>
<dbReference type="PANTHER" id="PTHR35848:SF6">
    <property type="entry name" value="CUPIN TYPE-2 DOMAIN-CONTAINING PROTEIN"/>
    <property type="match status" value="1"/>
</dbReference>
<proteinExistence type="predicted"/>
<dbReference type="InterPro" id="IPR051610">
    <property type="entry name" value="GPI/OXD"/>
</dbReference>
<keyword evidence="1" id="KW-0479">Metal-binding</keyword>
<name>A0A923LYD9_9FIRM</name>
<dbReference type="Pfam" id="PF07883">
    <property type="entry name" value="Cupin_2"/>
    <property type="match status" value="1"/>
</dbReference>
<dbReference type="Gene3D" id="2.60.120.10">
    <property type="entry name" value="Jelly Rolls"/>
    <property type="match status" value="1"/>
</dbReference>
<protein>
    <submittedName>
        <fullName evidence="3">Cupin domain-containing protein</fullName>
    </submittedName>
</protein>
<dbReference type="EMBL" id="JACOPL010000018">
    <property type="protein sequence ID" value="MBC5726542.1"/>
    <property type="molecule type" value="Genomic_DNA"/>
</dbReference>
<dbReference type="InterPro" id="IPR013096">
    <property type="entry name" value="Cupin_2"/>
</dbReference>
<dbReference type="PANTHER" id="PTHR35848">
    <property type="entry name" value="OXALATE-BINDING PROTEIN"/>
    <property type="match status" value="1"/>
</dbReference>
<gene>
    <name evidence="3" type="ORF">H8S45_13880</name>
</gene>
<reference evidence="3" key="1">
    <citation type="submission" date="2020-08" db="EMBL/GenBank/DDBJ databases">
        <title>Genome public.</title>
        <authorList>
            <person name="Liu C."/>
            <person name="Sun Q."/>
        </authorList>
    </citation>
    <scope>NUCLEOTIDE SEQUENCE</scope>
    <source>
        <strain evidence="3">NSJ-28</strain>
    </source>
</reference>
<dbReference type="GO" id="GO:0046872">
    <property type="term" value="F:metal ion binding"/>
    <property type="evidence" value="ECO:0007669"/>
    <property type="project" value="UniProtKB-KW"/>
</dbReference>
<comment type="caution">
    <text evidence="3">The sequence shown here is derived from an EMBL/GenBank/DDBJ whole genome shotgun (WGS) entry which is preliminary data.</text>
</comment>
<dbReference type="SUPFAM" id="SSF51182">
    <property type="entry name" value="RmlC-like cupins"/>
    <property type="match status" value="1"/>
</dbReference>
<evidence type="ECO:0000256" key="1">
    <source>
        <dbReference type="ARBA" id="ARBA00022723"/>
    </source>
</evidence>
<evidence type="ECO:0000313" key="3">
    <source>
        <dbReference type="EMBL" id="MBC5726542.1"/>
    </source>
</evidence>